<dbReference type="Proteomes" id="UP000091914">
    <property type="component" value="Unassembled WGS sequence"/>
</dbReference>
<dbReference type="AlphaFoldDB" id="A0A1A0VAQ5"/>
<gene>
    <name evidence="1" type="ORF">A5760_19655</name>
</gene>
<evidence type="ECO:0000313" key="1">
    <source>
        <dbReference type="EMBL" id="OBB80304.1"/>
    </source>
</evidence>
<protein>
    <submittedName>
        <fullName evidence="1">Uncharacterized protein</fullName>
    </submittedName>
</protein>
<reference evidence="1 2" key="1">
    <citation type="submission" date="2016-06" db="EMBL/GenBank/DDBJ databases">
        <authorList>
            <person name="Kjaerup R.B."/>
            <person name="Dalgaard T.S."/>
            <person name="Juul-Madsen H.R."/>
        </authorList>
    </citation>
    <scope>NUCLEOTIDE SEQUENCE [LARGE SCALE GENOMIC DNA]</scope>
    <source>
        <strain evidence="1 2">852002-51834_SCH5396731</strain>
    </source>
</reference>
<sequence>MWAELAQHEMAGNHQFGKAIRFLEEGGTDRDLLAERLGIKIDYADWLLNHARKMKQGIIRVVVNEKNDGRETANNQAHHYRYVLDDNLTPETRHYVETVIAKFRTVNPDIPVTAAKAQGAQASYEREIRSEPALCTNTDCEWAWTRHGGECS</sequence>
<accession>A0A1A0VAQ5</accession>
<organism evidence="1 2">
    <name type="scientific">Mycobacterium colombiense</name>
    <dbReference type="NCBI Taxonomy" id="339268"/>
    <lineage>
        <taxon>Bacteria</taxon>
        <taxon>Bacillati</taxon>
        <taxon>Actinomycetota</taxon>
        <taxon>Actinomycetes</taxon>
        <taxon>Mycobacteriales</taxon>
        <taxon>Mycobacteriaceae</taxon>
        <taxon>Mycobacterium</taxon>
        <taxon>Mycobacterium avium complex (MAC)</taxon>
    </lineage>
</organism>
<comment type="caution">
    <text evidence="1">The sequence shown here is derived from an EMBL/GenBank/DDBJ whole genome shotgun (WGS) entry which is preliminary data.</text>
</comment>
<proteinExistence type="predicted"/>
<dbReference type="EMBL" id="LZSX01000088">
    <property type="protein sequence ID" value="OBB80304.1"/>
    <property type="molecule type" value="Genomic_DNA"/>
</dbReference>
<name>A0A1A0VAQ5_9MYCO</name>
<evidence type="ECO:0000313" key="2">
    <source>
        <dbReference type="Proteomes" id="UP000091914"/>
    </source>
</evidence>